<dbReference type="RefSeq" id="XP_018141121.1">
    <property type="nucleotide sequence ID" value="XM_018288273.1"/>
</dbReference>
<reference evidence="2 3" key="1">
    <citation type="journal article" date="2016" name="PLoS Pathog.">
        <title>Biosynthesis of antibiotic leucinostatins in bio-control fungus Purpureocillium lilacinum and their inhibition on phytophthora revealed by genome mining.</title>
        <authorList>
            <person name="Wang G."/>
            <person name="Liu Z."/>
            <person name="Lin R."/>
            <person name="Li E."/>
            <person name="Mao Z."/>
            <person name="Ling J."/>
            <person name="Yang Y."/>
            <person name="Yin W.B."/>
            <person name="Xie B."/>
        </authorList>
    </citation>
    <scope>NUCLEOTIDE SEQUENCE [LARGE SCALE GENOMIC DNA]</scope>
    <source>
        <strain evidence="2">170</strain>
    </source>
</reference>
<dbReference type="AlphaFoldDB" id="A0A179FE65"/>
<dbReference type="OrthoDB" id="417697at2759"/>
<dbReference type="InterPro" id="IPR025255">
    <property type="entry name" value="DUF4202"/>
</dbReference>
<dbReference type="Proteomes" id="UP000078397">
    <property type="component" value="Unassembled WGS sequence"/>
</dbReference>
<dbReference type="PANTHER" id="PTHR41729:SF1">
    <property type="entry name" value="GLUTAMYL-TRNA SYNTHETASE"/>
    <property type="match status" value="1"/>
</dbReference>
<proteinExistence type="predicted"/>
<evidence type="ECO:0000313" key="3">
    <source>
        <dbReference type="Proteomes" id="UP000078397"/>
    </source>
</evidence>
<sequence length="220" mass="25258">MARRSNRIQARGKLRDKGENESLSPSNDGYSTLLFYVTSKVAASYRRPIEPQVNWLTHPQKTSSAFICILHHNIIWDRLHIELVYLVLNTPSDSLKIEGIILILRIDSAARRHAWYINSKMVLPALSPAQTEALRLIDEAHSQDPNRIDGPEGVKSVPYELHYAQKMTKWLESRCPDASPTLQIACRAQHFRRCVSVFSPQFVVHLQSWLPIFGFHHEIL</sequence>
<comment type="caution">
    <text evidence="2">The sequence shown here is derived from an EMBL/GenBank/DDBJ whole genome shotgun (WGS) entry which is preliminary data.</text>
</comment>
<name>A0A179FE65_METCM</name>
<gene>
    <name evidence="2" type="ORF">VFPPC_09799</name>
</gene>
<feature type="compositionally biased region" description="Basic residues" evidence="1">
    <location>
        <begin position="1"/>
        <end position="12"/>
    </location>
</feature>
<dbReference type="STRING" id="1380566.A0A179FE65"/>
<accession>A0A179FE65</accession>
<organism evidence="2 3">
    <name type="scientific">Pochonia chlamydosporia 170</name>
    <dbReference type="NCBI Taxonomy" id="1380566"/>
    <lineage>
        <taxon>Eukaryota</taxon>
        <taxon>Fungi</taxon>
        <taxon>Dikarya</taxon>
        <taxon>Ascomycota</taxon>
        <taxon>Pezizomycotina</taxon>
        <taxon>Sordariomycetes</taxon>
        <taxon>Hypocreomycetidae</taxon>
        <taxon>Hypocreales</taxon>
        <taxon>Clavicipitaceae</taxon>
        <taxon>Pochonia</taxon>
    </lineage>
</organism>
<feature type="region of interest" description="Disordered" evidence="1">
    <location>
        <begin position="1"/>
        <end position="25"/>
    </location>
</feature>
<dbReference type="GeneID" id="28852267"/>
<dbReference type="PANTHER" id="PTHR41729">
    <property type="entry name" value="GLUTAMYL-TRNA SYNTHETASE"/>
    <property type="match status" value="1"/>
</dbReference>
<dbReference type="KEGG" id="pchm:VFPPC_09799"/>
<evidence type="ECO:0000256" key="1">
    <source>
        <dbReference type="SAM" id="MobiDB-lite"/>
    </source>
</evidence>
<keyword evidence="3" id="KW-1185">Reference proteome</keyword>
<evidence type="ECO:0000313" key="2">
    <source>
        <dbReference type="EMBL" id="OAQ63541.1"/>
    </source>
</evidence>
<dbReference type="EMBL" id="LSBJ02000006">
    <property type="protein sequence ID" value="OAQ63541.1"/>
    <property type="molecule type" value="Genomic_DNA"/>
</dbReference>
<dbReference type="Pfam" id="PF13875">
    <property type="entry name" value="DUF4202"/>
    <property type="match status" value="1"/>
</dbReference>
<protein>
    <submittedName>
        <fullName evidence="2">Uncharacterized protein</fullName>
    </submittedName>
</protein>